<dbReference type="EMBL" id="JAEPRB010000210">
    <property type="protein sequence ID" value="KAG2218779.1"/>
    <property type="molecule type" value="Genomic_DNA"/>
</dbReference>
<sequence>MQSINVQSPKSQKNKATPPKQSKCQLKFDYSPSSDGIDYNLLILFHGLGDSKKPFAQLGTKLNLPQTATLAIQAPEPVPYMDGCYQWYPSFDFLTGDMLTPANPERLKGLFRTRKLVSELLEHLITDCGFEASRIFLFGFSQGGTVALDIALFGSEIRNLGGVISISGYLLEEQRTDKKIGNGYGGYILVTQGEKDQVIGNRNQGEKKFKEIQRLCSPDAITSQVFISNKDHTMANSSAEWRIIHTFFAERMPRRNLQLESMSDIYLVNP</sequence>
<comment type="caution">
    <text evidence="4">The sequence shown here is derived from an EMBL/GenBank/DDBJ whole genome shotgun (WGS) entry which is preliminary data.</text>
</comment>
<organism evidence="4 5">
    <name type="scientific">Circinella minor</name>
    <dbReference type="NCBI Taxonomy" id="1195481"/>
    <lineage>
        <taxon>Eukaryota</taxon>
        <taxon>Fungi</taxon>
        <taxon>Fungi incertae sedis</taxon>
        <taxon>Mucoromycota</taxon>
        <taxon>Mucoromycotina</taxon>
        <taxon>Mucoromycetes</taxon>
        <taxon>Mucorales</taxon>
        <taxon>Lichtheimiaceae</taxon>
        <taxon>Circinella</taxon>
    </lineage>
</organism>
<dbReference type="Gene3D" id="3.40.50.1820">
    <property type="entry name" value="alpha/beta hydrolase"/>
    <property type="match status" value="1"/>
</dbReference>
<dbReference type="InterPro" id="IPR029058">
    <property type="entry name" value="AB_hydrolase_fold"/>
</dbReference>
<protein>
    <recommendedName>
        <fullName evidence="3">Phospholipase/carboxylesterase/thioesterase domain-containing protein</fullName>
    </recommendedName>
</protein>
<gene>
    <name evidence="4" type="ORF">INT45_000316</name>
</gene>
<name>A0A8H7RXD6_9FUNG</name>
<dbReference type="Proteomes" id="UP000646827">
    <property type="component" value="Unassembled WGS sequence"/>
</dbReference>
<feature type="compositionally biased region" description="Polar residues" evidence="2">
    <location>
        <begin position="1"/>
        <end position="24"/>
    </location>
</feature>
<feature type="domain" description="Phospholipase/carboxylesterase/thioesterase" evidence="3">
    <location>
        <begin position="40"/>
        <end position="201"/>
    </location>
</feature>
<accession>A0A8H7RXD6</accession>
<dbReference type="AlphaFoldDB" id="A0A8H7RXD6"/>
<dbReference type="PANTHER" id="PTHR10655:SF67">
    <property type="entry name" value="PHOSPHOLIPASE_CARBOXYLESTERASE SUPERFAMILY (AFU_ORTHOLOGUE AFUA_5G09340)"/>
    <property type="match status" value="1"/>
</dbReference>
<dbReference type="PANTHER" id="PTHR10655">
    <property type="entry name" value="LYSOPHOSPHOLIPASE-RELATED"/>
    <property type="match status" value="1"/>
</dbReference>
<evidence type="ECO:0000313" key="5">
    <source>
        <dbReference type="Proteomes" id="UP000646827"/>
    </source>
</evidence>
<evidence type="ECO:0000313" key="4">
    <source>
        <dbReference type="EMBL" id="KAG2218779.1"/>
    </source>
</evidence>
<proteinExistence type="inferred from homology"/>
<evidence type="ECO:0000259" key="3">
    <source>
        <dbReference type="Pfam" id="PF02230"/>
    </source>
</evidence>
<feature type="region of interest" description="Disordered" evidence="2">
    <location>
        <begin position="1"/>
        <end position="25"/>
    </location>
</feature>
<comment type="similarity">
    <text evidence="1">Belongs to the AB hydrolase superfamily. AB hydrolase 2 family.</text>
</comment>
<dbReference type="InterPro" id="IPR050565">
    <property type="entry name" value="LYPA1-2/EST-like"/>
</dbReference>
<evidence type="ECO:0000256" key="1">
    <source>
        <dbReference type="ARBA" id="ARBA00006499"/>
    </source>
</evidence>
<keyword evidence="5" id="KW-1185">Reference proteome</keyword>
<dbReference type="InterPro" id="IPR003140">
    <property type="entry name" value="PLipase/COase/thioEstase"/>
</dbReference>
<reference evidence="4 5" key="1">
    <citation type="submission" date="2020-12" db="EMBL/GenBank/DDBJ databases">
        <title>Metabolic potential, ecology and presence of endohyphal bacteria is reflected in genomic diversity of Mucoromycotina.</title>
        <authorList>
            <person name="Muszewska A."/>
            <person name="Okrasinska A."/>
            <person name="Steczkiewicz K."/>
            <person name="Drgas O."/>
            <person name="Orlowska M."/>
            <person name="Perlinska-Lenart U."/>
            <person name="Aleksandrzak-Piekarczyk T."/>
            <person name="Szatraj K."/>
            <person name="Zielenkiewicz U."/>
            <person name="Pilsyk S."/>
            <person name="Malc E."/>
            <person name="Mieczkowski P."/>
            <person name="Kruszewska J.S."/>
            <person name="Biernat P."/>
            <person name="Pawlowska J."/>
        </authorList>
    </citation>
    <scope>NUCLEOTIDE SEQUENCE [LARGE SCALE GENOMIC DNA]</scope>
    <source>
        <strain evidence="4 5">CBS 142.35</strain>
    </source>
</reference>
<dbReference type="SUPFAM" id="SSF53474">
    <property type="entry name" value="alpha/beta-Hydrolases"/>
    <property type="match status" value="1"/>
</dbReference>
<dbReference type="GO" id="GO:0052689">
    <property type="term" value="F:carboxylic ester hydrolase activity"/>
    <property type="evidence" value="ECO:0007669"/>
    <property type="project" value="TreeGrafter"/>
</dbReference>
<dbReference type="OrthoDB" id="437457at2759"/>
<dbReference type="Pfam" id="PF02230">
    <property type="entry name" value="Abhydrolase_2"/>
    <property type="match status" value="1"/>
</dbReference>
<dbReference type="GO" id="GO:0008474">
    <property type="term" value="F:palmitoyl-(protein) hydrolase activity"/>
    <property type="evidence" value="ECO:0007669"/>
    <property type="project" value="TreeGrafter"/>
</dbReference>
<dbReference type="GO" id="GO:0005737">
    <property type="term" value="C:cytoplasm"/>
    <property type="evidence" value="ECO:0007669"/>
    <property type="project" value="TreeGrafter"/>
</dbReference>
<evidence type="ECO:0000256" key="2">
    <source>
        <dbReference type="SAM" id="MobiDB-lite"/>
    </source>
</evidence>